<name>A0A0F9MIW9_9ZZZZ</name>
<organism evidence="2">
    <name type="scientific">marine sediment metagenome</name>
    <dbReference type="NCBI Taxonomy" id="412755"/>
    <lineage>
        <taxon>unclassified sequences</taxon>
        <taxon>metagenomes</taxon>
        <taxon>ecological metagenomes</taxon>
    </lineage>
</organism>
<sequence length="53" mass="6096">MVLLDNLITMFILLTLVFLIYSKMTGKTLPEIVKEVREVFSSPIEEEPILISQ</sequence>
<keyword evidence="1" id="KW-0812">Transmembrane</keyword>
<dbReference type="AlphaFoldDB" id="A0A0F9MIW9"/>
<feature type="transmembrane region" description="Helical" evidence="1">
    <location>
        <begin position="6"/>
        <end position="22"/>
    </location>
</feature>
<accession>A0A0F9MIW9</accession>
<comment type="caution">
    <text evidence="2">The sequence shown here is derived from an EMBL/GenBank/DDBJ whole genome shotgun (WGS) entry which is preliminary data.</text>
</comment>
<keyword evidence="1" id="KW-1133">Transmembrane helix</keyword>
<evidence type="ECO:0000313" key="2">
    <source>
        <dbReference type="EMBL" id="KKM69147.1"/>
    </source>
</evidence>
<keyword evidence="1" id="KW-0472">Membrane</keyword>
<gene>
    <name evidence="2" type="ORF">LCGC14_1453770</name>
</gene>
<protein>
    <submittedName>
        <fullName evidence="2">Uncharacterized protein</fullName>
    </submittedName>
</protein>
<evidence type="ECO:0000256" key="1">
    <source>
        <dbReference type="SAM" id="Phobius"/>
    </source>
</evidence>
<reference evidence="2" key="1">
    <citation type="journal article" date="2015" name="Nature">
        <title>Complex archaea that bridge the gap between prokaryotes and eukaryotes.</title>
        <authorList>
            <person name="Spang A."/>
            <person name="Saw J.H."/>
            <person name="Jorgensen S.L."/>
            <person name="Zaremba-Niedzwiedzka K."/>
            <person name="Martijn J."/>
            <person name="Lind A.E."/>
            <person name="van Eijk R."/>
            <person name="Schleper C."/>
            <person name="Guy L."/>
            <person name="Ettema T.J."/>
        </authorList>
    </citation>
    <scope>NUCLEOTIDE SEQUENCE</scope>
</reference>
<dbReference type="EMBL" id="LAZR01010040">
    <property type="protein sequence ID" value="KKM69147.1"/>
    <property type="molecule type" value="Genomic_DNA"/>
</dbReference>
<proteinExistence type="predicted"/>